<comment type="caution">
    <text evidence="1">The sequence shown here is derived from an EMBL/GenBank/DDBJ whole genome shotgun (WGS) entry which is preliminary data.</text>
</comment>
<keyword evidence="2" id="KW-1185">Reference proteome</keyword>
<evidence type="ECO:0000313" key="2">
    <source>
        <dbReference type="Proteomes" id="UP001219525"/>
    </source>
</evidence>
<accession>A0AAD6USG6</accession>
<gene>
    <name evidence="1" type="ORF">GGX14DRAFT_405419</name>
</gene>
<protein>
    <submittedName>
        <fullName evidence="1">Uncharacterized protein</fullName>
    </submittedName>
</protein>
<sequence length="326" mass="37120">MVILNEHSAPPPNSPVYDFLYRPEELEDVCMWDQISLYEKVRISKQKIALADSDDEDEEAQPRSNEQNFLRFQFDHPQSTTYCLKKRKLPHIPVLSGTPIPRSDLPKDAIRYAVVMLALFSPWRRTKVHPLKAEEISWKDALQQFLLTLSQDKLDIIGHMQEQWECRHAADDFSAQYKARMASFNAASSFSRYDDHEDDALTTLVNDLDWRLGQLDEPTGAEYAEDDVVDPGDDLGGYEETCSDAKKRHTEAIIALAQASNFYHVPTPPDNIQELLKGKAVLLTNKARASEVGKLATLFIVREQAAAIQARSSQSIYFFSRNLRSS</sequence>
<evidence type="ECO:0000313" key="1">
    <source>
        <dbReference type="EMBL" id="KAJ7193512.1"/>
    </source>
</evidence>
<dbReference type="EMBL" id="JARJCW010000107">
    <property type="protein sequence ID" value="KAJ7193512.1"/>
    <property type="molecule type" value="Genomic_DNA"/>
</dbReference>
<proteinExistence type="predicted"/>
<name>A0AAD6USG6_9AGAR</name>
<dbReference type="Proteomes" id="UP001219525">
    <property type="component" value="Unassembled WGS sequence"/>
</dbReference>
<organism evidence="1 2">
    <name type="scientific">Mycena pura</name>
    <dbReference type="NCBI Taxonomy" id="153505"/>
    <lineage>
        <taxon>Eukaryota</taxon>
        <taxon>Fungi</taxon>
        <taxon>Dikarya</taxon>
        <taxon>Basidiomycota</taxon>
        <taxon>Agaricomycotina</taxon>
        <taxon>Agaricomycetes</taxon>
        <taxon>Agaricomycetidae</taxon>
        <taxon>Agaricales</taxon>
        <taxon>Marasmiineae</taxon>
        <taxon>Mycenaceae</taxon>
        <taxon>Mycena</taxon>
    </lineage>
</organism>
<reference evidence="1" key="1">
    <citation type="submission" date="2023-03" db="EMBL/GenBank/DDBJ databases">
        <title>Massive genome expansion in bonnet fungi (Mycena s.s.) driven by repeated elements and novel gene families across ecological guilds.</title>
        <authorList>
            <consortium name="Lawrence Berkeley National Laboratory"/>
            <person name="Harder C.B."/>
            <person name="Miyauchi S."/>
            <person name="Viragh M."/>
            <person name="Kuo A."/>
            <person name="Thoen E."/>
            <person name="Andreopoulos B."/>
            <person name="Lu D."/>
            <person name="Skrede I."/>
            <person name="Drula E."/>
            <person name="Henrissat B."/>
            <person name="Morin E."/>
            <person name="Kohler A."/>
            <person name="Barry K."/>
            <person name="LaButti K."/>
            <person name="Morin E."/>
            <person name="Salamov A."/>
            <person name="Lipzen A."/>
            <person name="Mereny Z."/>
            <person name="Hegedus B."/>
            <person name="Baldrian P."/>
            <person name="Stursova M."/>
            <person name="Weitz H."/>
            <person name="Taylor A."/>
            <person name="Grigoriev I.V."/>
            <person name="Nagy L.G."/>
            <person name="Martin F."/>
            <person name="Kauserud H."/>
        </authorList>
    </citation>
    <scope>NUCLEOTIDE SEQUENCE</scope>
    <source>
        <strain evidence="1">9144</strain>
    </source>
</reference>
<dbReference type="AlphaFoldDB" id="A0AAD6USG6"/>